<sequence>MVLNTTHVVVSTSYDVLRATYAGIQNAISLNHGRQHTDEATAKNVQHFQ</sequence>
<gene>
    <name evidence="1" type="ORF">SDC9_131861</name>
</gene>
<accession>A0A645D6G7</accession>
<proteinExistence type="predicted"/>
<name>A0A645D6G7_9ZZZZ</name>
<protein>
    <submittedName>
        <fullName evidence="1">Uncharacterized protein</fullName>
    </submittedName>
</protein>
<evidence type="ECO:0000313" key="1">
    <source>
        <dbReference type="EMBL" id="MPM84785.1"/>
    </source>
</evidence>
<comment type="caution">
    <text evidence="1">The sequence shown here is derived from an EMBL/GenBank/DDBJ whole genome shotgun (WGS) entry which is preliminary data.</text>
</comment>
<dbReference type="AlphaFoldDB" id="A0A645D6G7"/>
<dbReference type="EMBL" id="VSSQ01033254">
    <property type="protein sequence ID" value="MPM84785.1"/>
    <property type="molecule type" value="Genomic_DNA"/>
</dbReference>
<organism evidence="1">
    <name type="scientific">bioreactor metagenome</name>
    <dbReference type="NCBI Taxonomy" id="1076179"/>
    <lineage>
        <taxon>unclassified sequences</taxon>
        <taxon>metagenomes</taxon>
        <taxon>ecological metagenomes</taxon>
    </lineage>
</organism>
<reference evidence="1" key="1">
    <citation type="submission" date="2019-08" db="EMBL/GenBank/DDBJ databases">
        <authorList>
            <person name="Kucharzyk K."/>
            <person name="Murdoch R.W."/>
            <person name="Higgins S."/>
            <person name="Loffler F."/>
        </authorList>
    </citation>
    <scope>NUCLEOTIDE SEQUENCE</scope>
</reference>